<protein>
    <submittedName>
        <fullName evidence="7">AVT7 protein</fullName>
    </submittedName>
</protein>
<feature type="transmembrane region" description="Helical" evidence="5">
    <location>
        <begin position="363"/>
        <end position="384"/>
    </location>
</feature>
<feature type="transmembrane region" description="Helical" evidence="5">
    <location>
        <begin position="230"/>
        <end position="255"/>
    </location>
</feature>
<evidence type="ECO:0000256" key="5">
    <source>
        <dbReference type="SAM" id="Phobius"/>
    </source>
</evidence>
<dbReference type="InterPro" id="IPR013057">
    <property type="entry name" value="AA_transpt_TM"/>
</dbReference>
<comment type="caution">
    <text evidence="7">The sequence shown here is derived from an EMBL/GenBank/DDBJ whole genome shotgun (WGS) entry which is preliminary data.</text>
</comment>
<dbReference type="Proteomes" id="UP000601435">
    <property type="component" value="Unassembled WGS sequence"/>
</dbReference>
<keyword evidence="3 5" id="KW-1133">Transmembrane helix</keyword>
<dbReference type="EMBL" id="CAJNJA010006575">
    <property type="protein sequence ID" value="CAE7212217.1"/>
    <property type="molecule type" value="Genomic_DNA"/>
</dbReference>
<keyword evidence="2 5" id="KW-0812">Transmembrane</keyword>
<dbReference type="OrthoDB" id="441329at2759"/>
<accession>A0A812JR87</accession>
<name>A0A812JR87_9DINO</name>
<feature type="transmembrane region" description="Helical" evidence="5">
    <location>
        <begin position="275"/>
        <end position="297"/>
    </location>
</feature>
<evidence type="ECO:0000256" key="1">
    <source>
        <dbReference type="ARBA" id="ARBA00004141"/>
    </source>
</evidence>
<evidence type="ECO:0000256" key="4">
    <source>
        <dbReference type="ARBA" id="ARBA00023136"/>
    </source>
</evidence>
<feature type="transmembrane region" description="Helical" evidence="5">
    <location>
        <begin position="309"/>
        <end position="328"/>
    </location>
</feature>
<evidence type="ECO:0000256" key="2">
    <source>
        <dbReference type="ARBA" id="ARBA00022692"/>
    </source>
</evidence>
<feature type="transmembrane region" description="Helical" evidence="5">
    <location>
        <begin position="127"/>
        <end position="143"/>
    </location>
</feature>
<evidence type="ECO:0000313" key="7">
    <source>
        <dbReference type="EMBL" id="CAE7212217.1"/>
    </source>
</evidence>
<dbReference type="Pfam" id="PF01490">
    <property type="entry name" value="Aa_trans"/>
    <property type="match status" value="1"/>
</dbReference>
<feature type="domain" description="Amino acid transporter transmembrane" evidence="6">
    <location>
        <begin position="14"/>
        <end position="383"/>
    </location>
</feature>
<evidence type="ECO:0000259" key="6">
    <source>
        <dbReference type="Pfam" id="PF01490"/>
    </source>
</evidence>
<dbReference type="AlphaFoldDB" id="A0A812JR87"/>
<dbReference type="GO" id="GO:0015179">
    <property type="term" value="F:L-amino acid transmembrane transporter activity"/>
    <property type="evidence" value="ECO:0007669"/>
    <property type="project" value="TreeGrafter"/>
</dbReference>
<comment type="subcellular location">
    <subcellularLocation>
        <location evidence="1">Membrane</location>
        <topology evidence="1">Multi-pass membrane protein</topology>
    </subcellularLocation>
</comment>
<dbReference type="GO" id="GO:0016020">
    <property type="term" value="C:membrane"/>
    <property type="evidence" value="ECO:0007669"/>
    <property type="project" value="UniProtKB-SubCell"/>
</dbReference>
<feature type="transmembrane region" description="Helical" evidence="5">
    <location>
        <begin position="45"/>
        <end position="70"/>
    </location>
</feature>
<feature type="transmembrane region" description="Helical" evidence="5">
    <location>
        <begin position="20"/>
        <end position="39"/>
    </location>
</feature>
<evidence type="ECO:0000256" key="3">
    <source>
        <dbReference type="ARBA" id="ARBA00022989"/>
    </source>
</evidence>
<evidence type="ECO:0000313" key="8">
    <source>
        <dbReference type="Proteomes" id="UP000601435"/>
    </source>
</evidence>
<feature type="transmembrane region" description="Helical" evidence="5">
    <location>
        <begin position="91"/>
        <end position="115"/>
    </location>
</feature>
<keyword evidence="4 5" id="KW-0472">Membrane</keyword>
<keyword evidence="8" id="KW-1185">Reference proteome</keyword>
<feature type="transmembrane region" description="Helical" evidence="5">
    <location>
        <begin position="155"/>
        <end position="175"/>
    </location>
</feature>
<dbReference type="PANTHER" id="PTHR22950">
    <property type="entry name" value="AMINO ACID TRANSPORTER"/>
    <property type="match status" value="1"/>
</dbReference>
<organism evidence="7 8">
    <name type="scientific">Symbiodinium necroappetens</name>
    <dbReference type="NCBI Taxonomy" id="1628268"/>
    <lineage>
        <taxon>Eukaryota</taxon>
        <taxon>Sar</taxon>
        <taxon>Alveolata</taxon>
        <taxon>Dinophyceae</taxon>
        <taxon>Suessiales</taxon>
        <taxon>Symbiodiniaceae</taxon>
        <taxon>Symbiodinium</taxon>
    </lineage>
</organism>
<proteinExistence type="predicted"/>
<sequence length="943" mass="102242">MEGLDSPLLEPQHGASQLALILNLINATLGCGILSLPWATAGASLVPAAMLTLVVLAANVGTNLILVYAAEKEQVFDLGGLLGRLPHAGRSARALCEAMIWITVFMCLVGYLVVIADSLQRLLPLERYLAVFAGATVVLPLCFMDQQHLAFSSTLSIAANLYVCCVLVAAFSLGWRGDPGKFEDVEDCCLLGFGRGDLAMVSVLMQAAVVQMCILPMYEQMDRRSPRRFAACLGISFGFVALLFIGFSGIAYIAIGPKVSSNVLLDLPHGPFGSFARVVMAFAVIGVYPILTSSMVAPIRHQQSGPWQSATVGIVACSAVVACVTTDLGEVNVISGACQAAVFVALAPALVGLCLLEQSSRLWRFSMALLICVGFMVCIAGLVFKDNYVPEMEASCLWPAMCLASPSEYWALASPAVRKARALQGLEAGKALGGRRLSSENNSEAGSWAPVWCGQEKYNGAAGQMWYANPFTTACSRASMDLVYVDGGRARVAKKGDFIKMTCDNWECPIPPVVDCYFDRNACQADEWCMVITHEKWGAWAMGKKGHTPNFELCGEQYYAEIEAIASQGDVRNVTVEALKLSRDRICGSSTVGMANGIQLEGYGYSETQLWKPSHGRCVKYRQEGQSCIPTLATHGRFANAFVRRAQTGASYPNGGTMERPLACAPGLVCTGPDFDVLPSTCVKERPRDVCYAGPWWDSSRCPRTSMQRSGLSTEWALESLQTAFLVFPGEVASAMHCKYWTGPMATFTAEVRKVTHNIFRALWPSHLVGDCPTLEELYASMWRQTGVDLTALSPEECEAGEGRDGRIAEALALVGSWTHRPNLLWSLIHFSMHNQPSPMSRNAVAASTALASHLSENFWCNDCRGFFTVGVLSVVGLPPQNPDGEEHARYWNLGHNIASEHVATTRGGHPWINTLEEAQDADVGNPFFVPYEASVKMWHVEA</sequence>
<feature type="transmembrane region" description="Helical" evidence="5">
    <location>
        <begin position="334"/>
        <end position="356"/>
    </location>
</feature>
<gene>
    <name evidence="7" type="primary">AVT7</name>
    <name evidence="7" type="ORF">SNEC2469_LOCUS2215</name>
</gene>
<feature type="transmembrane region" description="Helical" evidence="5">
    <location>
        <begin position="198"/>
        <end position="218"/>
    </location>
</feature>
<reference evidence="7" key="1">
    <citation type="submission" date="2021-02" db="EMBL/GenBank/DDBJ databases">
        <authorList>
            <person name="Dougan E. K."/>
            <person name="Rhodes N."/>
            <person name="Thang M."/>
            <person name="Chan C."/>
        </authorList>
    </citation>
    <scope>NUCLEOTIDE SEQUENCE</scope>
</reference>